<protein>
    <recommendedName>
        <fullName evidence="1">YbaK/aminoacyl-tRNA synthetase-associated domain-containing protein</fullName>
    </recommendedName>
</protein>
<dbReference type="PANTHER" id="PTHR30411:SF1">
    <property type="entry name" value="CYTOPLASMIC PROTEIN"/>
    <property type="match status" value="1"/>
</dbReference>
<organism evidence="2 3">
    <name type="scientific">Sphingomonas panacis</name>
    <dbReference type="NCBI Taxonomy" id="1560345"/>
    <lineage>
        <taxon>Bacteria</taxon>
        <taxon>Pseudomonadati</taxon>
        <taxon>Pseudomonadota</taxon>
        <taxon>Alphaproteobacteria</taxon>
        <taxon>Sphingomonadales</taxon>
        <taxon>Sphingomonadaceae</taxon>
        <taxon>Sphingomonas</taxon>
    </lineage>
</organism>
<dbReference type="RefSeq" id="WP_069206485.1">
    <property type="nucleotide sequence ID" value="NZ_CP014168.1"/>
</dbReference>
<accession>A0A1B3ZEW6</accession>
<dbReference type="PANTHER" id="PTHR30411">
    <property type="entry name" value="CYTOPLASMIC PROTEIN"/>
    <property type="match status" value="1"/>
</dbReference>
<sequence>MKVAQSPKAIAFQALIGPDYEVLEFDDSTRSAEEAAKAIGCSVDQIAKSIIFAGSKSGRCILVIAPGSSLIDKEKLSALVGEPVRRPDADFVREHTGYAIGGVPPVITADEIVTFVAPELSRFGRLWAAAGTPNAVFSLDYDQLVHLSKATEGDLLQAPVAAVAFD</sequence>
<dbReference type="Proteomes" id="UP000094256">
    <property type="component" value="Chromosome"/>
</dbReference>
<dbReference type="Gene3D" id="3.90.960.10">
    <property type="entry name" value="YbaK/aminoacyl-tRNA synthetase-associated domain"/>
    <property type="match status" value="1"/>
</dbReference>
<dbReference type="AlphaFoldDB" id="A0A1B3ZEW6"/>
<dbReference type="Pfam" id="PF04073">
    <property type="entry name" value="tRNA_edit"/>
    <property type="match status" value="1"/>
</dbReference>
<dbReference type="CDD" id="cd04333">
    <property type="entry name" value="ProX_deacylase"/>
    <property type="match status" value="1"/>
</dbReference>
<dbReference type="KEGG" id="span:AWL63_20355"/>
<evidence type="ECO:0000313" key="3">
    <source>
        <dbReference type="Proteomes" id="UP000094256"/>
    </source>
</evidence>
<dbReference type="SUPFAM" id="SSF55826">
    <property type="entry name" value="YbaK/ProRS associated domain"/>
    <property type="match status" value="1"/>
</dbReference>
<dbReference type="STRING" id="1560345.AWL63_20355"/>
<dbReference type="EMBL" id="CP014168">
    <property type="protein sequence ID" value="AOH85957.1"/>
    <property type="molecule type" value="Genomic_DNA"/>
</dbReference>
<evidence type="ECO:0000313" key="2">
    <source>
        <dbReference type="EMBL" id="AOH85957.1"/>
    </source>
</evidence>
<evidence type="ECO:0000259" key="1">
    <source>
        <dbReference type="Pfam" id="PF04073"/>
    </source>
</evidence>
<gene>
    <name evidence="2" type="ORF">AWL63_20355</name>
</gene>
<dbReference type="OrthoDB" id="9809296at2"/>
<proteinExistence type="predicted"/>
<dbReference type="InterPro" id="IPR007214">
    <property type="entry name" value="YbaK/aa-tRNA-synth-assoc-dom"/>
</dbReference>
<reference evidence="2 3" key="1">
    <citation type="submission" date="2016-01" db="EMBL/GenBank/DDBJ databases">
        <title>Complete genome and mega plasmid sequence of Sphingomonas panacis DCY99 elicits systemic resistance in rice to Xanthomonas oryzae.</title>
        <authorList>
            <person name="Kim Y.J."/>
            <person name="Yang D.C."/>
            <person name="Sing P."/>
        </authorList>
    </citation>
    <scope>NUCLEOTIDE SEQUENCE [LARGE SCALE GENOMIC DNA]</scope>
    <source>
        <strain evidence="2 3">DCY99</strain>
    </source>
</reference>
<dbReference type="InterPro" id="IPR036754">
    <property type="entry name" value="YbaK/aa-tRNA-synt-asso_dom_sf"/>
</dbReference>
<name>A0A1B3ZEW6_9SPHN</name>
<feature type="domain" description="YbaK/aminoacyl-tRNA synthetase-associated" evidence="1">
    <location>
        <begin position="28"/>
        <end position="145"/>
    </location>
</feature>
<keyword evidence="3" id="KW-1185">Reference proteome</keyword>
<dbReference type="GO" id="GO:0002161">
    <property type="term" value="F:aminoacyl-tRNA deacylase activity"/>
    <property type="evidence" value="ECO:0007669"/>
    <property type="project" value="InterPro"/>
</dbReference>